<feature type="chain" id="PRO_5032303381" evidence="1">
    <location>
        <begin position="21"/>
        <end position="237"/>
    </location>
</feature>
<dbReference type="EMBL" id="WTYQ01000006">
    <property type="protein sequence ID" value="MXP27029.1"/>
    <property type="molecule type" value="Genomic_DNA"/>
</dbReference>
<evidence type="ECO:0000313" key="2">
    <source>
        <dbReference type="EMBL" id="MXP27029.1"/>
    </source>
</evidence>
<dbReference type="RefSeq" id="WP_160740249.1">
    <property type="nucleotide sequence ID" value="NZ_WTYQ01000006.1"/>
</dbReference>
<accession>A0A845ACA6</accession>
<name>A0A845ACA6_9SPHN</name>
<organism evidence="2 3">
    <name type="scientific">Altericroceibacterium indicum</name>
    <dbReference type="NCBI Taxonomy" id="374177"/>
    <lineage>
        <taxon>Bacteria</taxon>
        <taxon>Pseudomonadati</taxon>
        <taxon>Pseudomonadota</taxon>
        <taxon>Alphaproteobacteria</taxon>
        <taxon>Sphingomonadales</taxon>
        <taxon>Erythrobacteraceae</taxon>
        <taxon>Altericroceibacterium</taxon>
    </lineage>
</organism>
<sequence>MKRLAVWALSVFAVFGAPLAAQSPRSAEGFDQKASESEAIAQFWSFAECTARVNTADAQKLLNHIQWREADNNRAAKFALSKTKCLGPLLRPTALSFKPDLLHGALASYFLTRQYDDGNFPDFSATPYQFDAAYVDRFKEPKDRLRALQLSVSECTFRNAPAQVIAFLDSKPMSAEEGSAIGALMPYLSACLQLGNDDKITLSKTLLRSYLGQAGYAVNLAYSTGAKHSLLAAEPSG</sequence>
<feature type="signal peptide" evidence="1">
    <location>
        <begin position="1"/>
        <end position="20"/>
    </location>
</feature>
<dbReference type="AlphaFoldDB" id="A0A845ACA6"/>
<comment type="caution">
    <text evidence="2">The sequence shown here is derived from an EMBL/GenBank/DDBJ whole genome shotgun (WGS) entry which is preliminary data.</text>
</comment>
<keyword evidence="3" id="KW-1185">Reference proteome</keyword>
<gene>
    <name evidence="2" type="ORF">GRI39_13430</name>
</gene>
<proteinExistence type="predicted"/>
<keyword evidence="1" id="KW-0732">Signal</keyword>
<dbReference type="Proteomes" id="UP000460561">
    <property type="component" value="Unassembled WGS sequence"/>
</dbReference>
<dbReference type="OrthoDB" id="7572691at2"/>
<reference evidence="2 3" key="1">
    <citation type="submission" date="2019-12" db="EMBL/GenBank/DDBJ databases">
        <title>Genomic-based taxomic classification of the family Erythrobacteraceae.</title>
        <authorList>
            <person name="Xu L."/>
        </authorList>
    </citation>
    <scope>NUCLEOTIDE SEQUENCE [LARGE SCALE GENOMIC DNA]</scope>
    <source>
        <strain evidence="2 3">DSM 18604</strain>
    </source>
</reference>
<evidence type="ECO:0000313" key="3">
    <source>
        <dbReference type="Proteomes" id="UP000460561"/>
    </source>
</evidence>
<evidence type="ECO:0000256" key="1">
    <source>
        <dbReference type="SAM" id="SignalP"/>
    </source>
</evidence>
<protein>
    <submittedName>
        <fullName evidence="2">Uncharacterized protein</fullName>
    </submittedName>
</protein>